<accession>A0ACB9QLB2</accession>
<sequence>MEQRSGNFRQKPPRTSSSGKVMIGEDDTASRLVGSIVEKGVSGDGQKEPPRPSVVPFPVARHRSHGPHWGPITARKGLDGNDSDDLDEDDEEDRRIASSEKLAAFADPVQRKEKRGLDFRNLREVVSSEISSAPHVGRKQSFEVNGARDNKNKMRTKVSSEKSLSIATSAEESASRHWVSMKAMLDRGEELGNQTEVGSANIFNDVRQANISLESEIDTENRARLESMSPDEIAEAQSEIREKLNPQLLEILRNRGRAKSKSQYHQELIACNETEVVNLTQNEKVVNAEASSTSRNHLSHPPRKETMVDNQNAGPDEGKLWNAWSARVETVRNLRFSLEGDVIGVVGPDDKHGSNSQLSSDVAERDLLRTEGDPGALGYTIREAVALTRSVVPAQRALALHLLASVLAKAINNICCEHKDATCGRSIDESRNDWEAIWAFTLGPEPELALALRMCLDDNHNSVLLACAKIIQCAMNSELNEKVFNYWEMMDVHGRGTCTAPVFRSKKSIEEGFLPGGFWKYSAKPSNMLSISKASSEDSEEPPTIQDDLIVAGQDFATGLVRMGILPRIRYLLETEATAVLEESLLSILIAISRHSPVAADAVVECPMLIETIVSRFTMESNKDFNLCKIEYVVLFKVLAGSNKKHCLEFLRSGKIQALTWHLYQSSISLDHWIRSGKENVKFSSKLMVEQLRLLRACISFGHCVADFKDIFPVICLWLSFPPMEKLVHHDIVTEYLSVSAEAYLVLCALAGRLPNLHEQRNTICQVDKSDITTWSWSFVSPMVDIAMKWIEMKGDPLIARFFELPGGETNMHEVQTLSSLLWVYSAIIQMMHTIFEKVGPCRMVTMDDDAKPVPWLPEFIPKITLDFIRNGFLGSFNGRSAEEGTLTIASVLEALCNLRRHGQYDISLASVCCLWGLIHIMEATDNLIQLARVGAPAAELNGESHSVEERILEGGLIKGSLVDLENMVIFFSDLVASEWMSIRSVEKFGRGGPAPGLGVGWGAPEGGYWSPEVMLAQKDADILVTLLGMLPFARISEVVPRQHEMLTLQHINGAIFSCSTVLPGNTITVEKAVDFLLQVPILNYLCVTIQRFISANSRSESVGLIFQEDELHHFSKLLSIHYRCRWLHAKKKKALASSAGTITQRQRKKHMTLNTIDEEIKTSEELGSAEFTELMVQWTYQRLPLPIHWFLSPLSTMPDPPEVVKAGLFFFLGLEAISCAEGTANSSPIELVPLVWKVHSLSATLLTGMVVLDDQRIRVIYKVLQDHFGQILDKMRSEPETGKKNFTGLLRFQSEIHGSYSTFIEAIIDQFAAESYGDALFGRQVAIYLHQDVESSIRLTTWNVLSNARVLELLPPLHECVGTAEGYLEPPESDERVLEAYVKSWVSGALDRAATRRSMAFTLFLHHISLFIFRENMEDHTPFRNRLVKSMLRQCSVKHQYEGVMLDLIRYVPSDSRILGQDEACLSVCYASRRFQVLRDASEGNSSLMAEVDRLTSTLTEDEFH</sequence>
<protein>
    <submittedName>
        <fullName evidence="1">Uncharacterized protein</fullName>
    </submittedName>
</protein>
<dbReference type="EMBL" id="CM042885">
    <property type="protein sequence ID" value="KAI4367245.1"/>
    <property type="molecule type" value="Genomic_DNA"/>
</dbReference>
<organism evidence="1 2">
    <name type="scientific">Melastoma candidum</name>
    <dbReference type="NCBI Taxonomy" id="119954"/>
    <lineage>
        <taxon>Eukaryota</taxon>
        <taxon>Viridiplantae</taxon>
        <taxon>Streptophyta</taxon>
        <taxon>Embryophyta</taxon>
        <taxon>Tracheophyta</taxon>
        <taxon>Spermatophyta</taxon>
        <taxon>Magnoliopsida</taxon>
        <taxon>eudicotyledons</taxon>
        <taxon>Gunneridae</taxon>
        <taxon>Pentapetalae</taxon>
        <taxon>rosids</taxon>
        <taxon>malvids</taxon>
        <taxon>Myrtales</taxon>
        <taxon>Melastomataceae</taxon>
        <taxon>Melastomatoideae</taxon>
        <taxon>Melastomateae</taxon>
        <taxon>Melastoma</taxon>
    </lineage>
</organism>
<name>A0ACB9QLB2_9MYRT</name>
<gene>
    <name evidence="1" type="ORF">MLD38_023007</name>
</gene>
<keyword evidence="2" id="KW-1185">Reference proteome</keyword>
<evidence type="ECO:0000313" key="1">
    <source>
        <dbReference type="EMBL" id="KAI4367245.1"/>
    </source>
</evidence>
<proteinExistence type="predicted"/>
<evidence type="ECO:0000313" key="2">
    <source>
        <dbReference type="Proteomes" id="UP001057402"/>
    </source>
</evidence>
<comment type="caution">
    <text evidence="1">The sequence shown here is derived from an EMBL/GenBank/DDBJ whole genome shotgun (WGS) entry which is preliminary data.</text>
</comment>
<dbReference type="Proteomes" id="UP001057402">
    <property type="component" value="Chromosome 6"/>
</dbReference>
<reference evidence="2" key="1">
    <citation type="journal article" date="2023" name="Front. Plant Sci.">
        <title>Chromosomal-level genome assembly of Melastoma candidum provides insights into trichome evolution.</title>
        <authorList>
            <person name="Zhong Y."/>
            <person name="Wu W."/>
            <person name="Sun C."/>
            <person name="Zou P."/>
            <person name="Liu Y."/>
            <person name="Dai S."/>
            <person name="Zhou R."/>
        </authorList>
    </citation>
    <scope>NUCLEOTIDE SEQUENCE [LARGE SCALE GENOMIC DNA]</scope>
</reference>